<dbReference type="InterPro" id="IPR017896">
    <property type="entry name" value="4Fe4S_Fe-S-bd"/>
</dbReference>
<evidence type="ECO:0000256" key="3">
    <source>
        <dbReference type="ARBA" id="ARBA00023004"/>
    </source>
</evidence>
<keyword evidence="2" id="KW-0479">Metal-binding</keyword>
<keyword evidence="7" id="KW-1185">Reference proteome</keyword>
<evidence type="ECO:0000256" key="4">
    <source>
        <dbReference type="ARBA" id="ARBA00023014"/>
    </source>
</evidence>
<dbReference type="Gene3D" id="3.30.70.20">
    <property type="match status" value="2"/>
</dbReference>
<reference evidence="6 7" key="1">
    <citation type="submission" date="2023-12" db="EMBL/GenBank/DDBJ databases">
        <title>Phenotypic and Genomic Characterization of Methanothermobacter wolfeii Strain BSEL, a CO2-Capturing Archaeon with Minimal Nutrient Requirements.</title>
        <authorList>
            <person name="Ale Enriquez F."/>
            <person name="Ahring B.K."/>
        </authorList>
    </citation>
    <scope>NUCLEOTIDE SEQUENCE [LARGE SCALE GENOMIC DNA]</scope>
    <source>
        <strain evidence="6 7">BSEL-1</strain>
    </source>
</reference>
<evidence type="ECO:0000256" key="1">
    <source>
        <dbReference type="ARBA" id="ARBA00022485"/>
    </source>
</evidence>
<evidence type="ECO:0000313" key="6">
    <source>
        <dbReference type="EMBL" id="MEJ8542600.1"/>
    </source>
</evidence>
<accession>A0ABU8TUA5</accession>
<dbReference type="PANTHER" id="PTHR43177">
    <property type="entry name" value="PROTEIN NRFC"/>
    <property type="match status" value="1"/>
</dbReference>
<dbReference type="PROSITE" id="PS51379">
    <property type="entry name" value="4FE4S_FER_2"/>
    <property type="match status" value="2"/>
</dbReference>
<dbReference type="PANTHER" id="PTHR43177:SF3">
    <property type="entry name" value="PROTEIN NRFC HOMOLOG"/>
    <property type="match status" value="1"/>
</dbReference>
<feature type="domain" description="4Fe-4S ferredoxin-type" evidence="5">
    <location>
        <begin position="2"/>
        <end position="22"/>
    </location>
</feature>
<dbReference type="InterPro" id="IPR050954">
    <property type="entry name" value="ET_IronSulfur_Cluster-Binding"/>
</dbReference>
<evidence type="ECO:0000313" key="7">
    <source>
        <dbReference type="Proteomes" id="UP001369247"/>
    </source>
</evidence>
<dbReference type="EMBL" id="JAXUHJ010000008">
    <property type="protein sequence ID" value="MEJ8542600.1"/>
    <property type="molecule type" value="Genomic_DNA"/>
</dbReference>
<comment type="caution">
    <text evidence="6">The sequence shown here is derived from an EMBL/GenBank/DDBJ whole genome shotgun (WGS) entry which is preliminary data.</text>
</comment>
<keyword evidence="3" id="KW-0408">Iron</keyword>
<name>A0ABU8TUA5_METWO</name>
<evidence type="ECO:0000259" key="5">
    <source>
        <dbReference type="PROSITE" id="PS51379"/>
    </source>
</evidence>
<dbReference type="InterPro" id="IPR017900">
    <property type="entry name" value="4Fe4S_Fe_S_CS"/>
</dbReference>
<sequence>MISIKLKDPERCSGCGLCVVACRRIHGRERIKISDQSPVVCVQCEDAPCMNSCRVGAISRVNGVTIINRDLCVGCKLCMEACEYGAVHMDGLTAVKCTVCIESDNIMPACIESCPDGILTVSLNEEP</sequence>
<keyword evidence="1" id="KW-0004">4Fe-4S</keyword>
<dbReference type="Pfam" id="PF13247">
    <property type="entry name" value="Fer4_11"/>
    <property type="match status" value="1"/>
</dbReference>
<evidence type="ECO:0000256" key="2">
    <source>
        <dbReference type="ARBA" id="ARBA00022723"/>
    </source>
</evidence>
<protein>
    <submittedName>
        <fullName evidence="6">4Fe-4S binding protein</fullName>
    </submittedName>
</protein>
<keyword evidence="4" id="KW-0411">Iron-sulfur</keyword>
<feature type="domain" description="4Fe-4S ferredoxin-type" evidence="5">
    <location>
        <begin position="63"/>
        <end position="92"/>
    </location>
</feature>
<organism evidence="6 7">
    <name type="scientific">Methanothermobacter wolfeii</name>
    <name type="common">Methanobacterium wolfei</name>
    <dbReference type="NCBI Taxonomy" id="145261"/>
    <lineage>
        <taxon>Archaea</taxon>
        <taxon>Methanobacteriati</taxon>
        <taxon>Methanobacteriota</taxon>
        <taxon>Methanomada group</taxon>
        <taxon>Methanobacteria</taxon>
        <taxon>Methanobacteriales</taxon>
        <taxon>Methanobacteriaceae</taxon>
        <taxon>Methanothermobacter</taxon>
    </lineage>
</organism>
<dbReference type="SUPFAM" id="SSF54862">
    <property type="entry name" value="4Fe-4S ferredoxins"/>
    <property type="match status" value="1"/>
</dbReference>
<dbReference type="PROSITE" id="PS00198">
    <property type="entry name" value="4FE4S_FER_1"/>
    <property type="match status" value="1"/>
</dbReference>
<proteinExistence type="predicted"/>
<gene>
    <name evidence="6" type="ORF">U2150_03715</name>
</gene>
<dbReference type="RefSeq" id="WP_074359001.1">
    <property type="nucleotide sequence ID" value="NZ_JASEII010000001.1"/>
</dbReference>
<dbReference type="Pfam" id="PF00037">
    <property type="entry name" value="Fer4"/>
    <property type="match status" value="1"/>
</dbReference>
<dbReference type="Proteomes" id="UP001369247">
    <property type="component" value="Unassembled WGS sequence"/>
</dbReference>